<dbReference type="GO" id="GO:0004176">
    <property type="term" value="F:ATP-dependent peptidase activity"/>
    <property type="evidence" value="ECO:0007669"/>
    <property type="project" value="InterPro"/>
</dbReference>
<dbReference type="AlphaFoldDB" id="G7KPC3"/>
<sequence length="78" mass="8870">MLDDSELRNRASYRERVLTSHNDKLHALANALMEHETLTGCEIETLLAQVISSKKKHRQQQKKLHKIAAEDSSQSTSV</sequence>
<dbReference type="Proteomes" id="UP000002051">
    <property type="component" value="Chromosome 6"/>
</dbReference>
<dbReference type="InterPro" id="IPR037219">
    <property type="entry name" value="Peptidase_M41-like"/>
</dbReference>
<dbReference type="EnsemblPlants" id="AES75998">
    <property type="protein sequence ID" value="AES75998"/>
    <property type="gene ID" value="MTR_6g068900"/>
</dbReference>
<dbReference type="EMBL" id="CM001222">
    <property type="protein sequence ID" value="AES75998.1"/>
    <property type="molecule type" value="Genomic_DNA"/>
</dbReference>
<dbReference type="GO" id="GO:0004222">
    <property type="term" value="F:metalloendopeptidase activity"/>
    <property type="evidence" value="ECO:0007669"/>
    <property type="project" value="InterPro"/>
</dbReference>
<evidence type="ECO:0000313" key="3">
    <source>
        <dbReference type="EnsemblPlants" id="AES75998"/>
    </source>
</evidence>
<accession>G7KPC3</accession>
<organism evidence="2 4">
    <name type="scientific">Medicago truncatula</name>
    <name type="common">Barrel medic</name>
    <name type="synonym">Medicago tribuloides</name>
    <dbReference type="NCBI Taxonomy" id="3880"/>
    <lineage>
        <taxon>Eukaryota</taxon>
        <taxon>Viridiplantae</taxon>
        <taxon>Streptophyta</taxon>
        <taxon>Embryophyta</taxon>
        <taxon>Tracheophyta</taxon>
        <taxon>Spermatophyta</taxon>
        <taxon>Magnoliopsida</taxon>
        <taxon>eudicotyledons</taxon>
        <taxon>Gunneridae</taxon>
        <taxon>Pentapetalae</taxon>
        <taxon>rosids</taxon>
        <taxon>fabids</taxon>
        <taxon>Fabales</taxon>
        <taxon>Fabaceae</taxon>
        <taxon>Papilionoideae</taxon>
        <taxon>50 kb inversion clade</taxon>
        <taxon>NPAAA clade</taxon>
        <taxon>Hologalegina</taxon>
        <taxon>IRL clade</taxon>
        <taxon>Trifolieae</taxon>
        <taxon>Medicago</taxon>
    </lineage>
</organism>
<evidence type="ECO:0000256" key="1">
    <source>
        <dbReference type="SAM" id="MobiDB-lite"/>
    </source>
</evidence>
<feature type="compositionally biased region" description="Basic residues" evidence="1">
    <location>
        <begin position="54"/>
        <end position="66"/>
    </location>
</feature>
<protein>
    <recommendedName>
        <fullName evidence="5">Peptidase M41</fullName>
    </recommendedName>
</protein>
<dbReference type="Gene3D" id="1.20.58.760">
    <property type="entry name" value="Peptidase M41"/>
    <property type="match status" value="1"/>
</dbReference>
<reference evidence="3" key="3">
    <citation type="submission" date="2015-04" db="UniProtKB">
        <authorList>
            <consortium name="EnsemblPlants"/>
        </authorList>
    </citation>
    <scope>IDENTIFICATION</scope>
    <source>
        <strain evidence="3">cv. Jemalong A17</strain>
    </source>
</reference>
<dbReference type="GO" id="GO:0006508">
    <property type="term" value="P:proteolysis"/>
    <property type="evidence" value="ECO:0007669"/>
    <property type="project" value="InterPro"/>
</dbReference>
<dbReference type="HOGENOM" id="CLU_2625727_0_0_1"/>
<reference evidence="2 4" key="1">
    <citation type="journal article" date="2011" name="Nature">
        <title>The Medicago genome provides insight into the evolution of rhizobial symbioses.</title>
        <authorList>
            <person name="Young N.D."/>
            <person name="Debelle F."/>
            <person name="Oldroyd G.E."/>
            <person name="Geurts R."/>
            <person name="Cannon S.B."/>
            <person name="Udvardi M.K."/>
            <person name="Benedito V.A."/>
            <person name="Mayer K.F."/>
            <person name="Gouzy J."/>
            <person name="Schoof H."/>
            <person name="Van de Peer Y."/>
            <person name="Proost S."/>
            <person name="Cook D.R."/>
            <person name="Meyers B.C."/>
            <person name="Spannagl M."/>
            <person name="Cheung F."/>
            <person name="De Mita S."/>
            <person name="Krishnakumar V."/>
            <person name="Gundlach H."/>
            <person name="Zhou S."/>
            <person name="Mudge J."/>
            <person name="Bharti A.K."/>
            <person name="Murray J.D."/>
            <person name="Naoumkina M.A."/>
            <person name="Rosen B."/>
            <person name="Silverstein K.A."/>
            <person name="Tang H."/>
            <person name="Rombauts S."/>
            <person name="Zhao P.X."/>
            <person name="Zhou P."/>
            <person name="Barbe V."/>
            <person name="Bardou P."/>
            <person name="Bechner M."/>
            <person name="Bellec A."/>
            <person name="Berger A."/>
            <person name="Berges H."/>
            <person name="Bidwell S."/>
            <person name="Bisseling T."/>
            <person name="Choisne N."/>
            <person name="Couloux A."/>
            <person name="Denny R."/>
            <person name="Deshpande S."/>
            <person name="Dai X."/>
            <person name="Doyle J.J."/>
            <person name="Dudez A.M."/>
            <person name="Farmer A.D."/>
            <person name="Fouteau S."/>
            <person name="Franken C."/>
            <person name="Gibelin C."/>
            <person name="Gish J."/>
            <person name="Goldstein S."/>
            <person name="Gonzalez A.J."/>
            <person name="Green P.J."/>
            <person name="Hallab A."/>
            <person name="Hartog M."/>
            <person name="Hua A."/>
            <person name="Humphray S.J."/>
            <person name="Jeong D.H."/>
            <person name="Jing Y."/>
            <person name="Jocker A."/>
            <person name="Kenton S.M."/>
            <person name="Kim D.J."/>
            <person name="Klee K."/>
            <person name="Lai H."/>
            <person name="Lang C."/>
            <person name="Lin S."/>
            <person name="Macmil S.L."/>
            <person name="Magdelenat G."/>
            <person name="Matthews L."/>
            <person name="McCorrison J."/>
            <person name="Monaghan E.L."/>
            <person name="Mun J.H."/>
            <person name="Najar F.Z."/>
            <person name="Nicholson C."/>
            <person name="Noirot C."/>
            <person name="O'Bleness M."/>
            <person name="Paule C.R."/>
            <person name="Poulain J."/>
            <person name="Prion F."/>
            <person name="Qin B."/>
            <person name="Qu C."/>
            <person name="Retzel E.F."/>
            <person name="Riddle C."/>
            <person name="Sallet E."/>
            <person name="Samain S."/>
            <person name="Samson N."/>
            <person name="Sanders I."/>
            <person name="Saurat O."/>
            <person name="Scarpelli C."/>
            <person name="Schiex T."/>
            <person name="Segurens B."/>
            <person name="Severin A.J."/>
            <person name="Sherrier D.J."/>
            <person name="Shi R."/>
            <person name="Sims S."/>
            <person name="Singer S.R."/>
            <person name="Sinharoy S."/>
            <person name="Sterck L."/>
            <person name="Viollet A."/>
            <person name="Wang B.B."/>
            <person name="Wang K."/>
            <person name="Wang M."/>
            <person name="Wang X."/>
            <person name="Warfsmann J."/>
            <person name="Weissenbach J."/>
            <person name="White D.D."/>
            <person name="White J.D."/>
            <person name="Wiley G.B."/>
            <person name="Wincker P."/>
            <person name="Xing Y."/>
            <person name="Yang L."/>
            <person name="Yao Z."/>
            <person name="Ying F."/>
            <person name="Zhai J."/>
            <person name="Zhou L."/>
            <person name="Zuber A."/>
            <person name="Denarie J."/>
            <person name="Dixon R.A."/>
            <person name="May G.D."/>
            <person name="Schwartz D.C."/>
            <person name="Rogers J."/>
            <person name="Quetier F."/>
            <person name="Town C.D."/>
            <person name="Roe B.A."/>
        </authorList>
    </citation>
    <scope>NUCLEOTIDE SEQUENCE [LARGE SCALE GENOMIC DNA]</scope>
    <source>
        <strain evidence="2">A17</strain>
        <strain evidence="3 4">cv. Jemalong A17</strain>
    </source>
</reference>
<dbReference type="PaxDb" id="3880-AES75998"/>
<proteinExistence type="predicted"/>
<name>G7KPC3_MEDTR</name>
<dbReference type="SUPFAM" id="SSF140990">
    <property type="entry name" value="FtsH protease domain-like"/>
    <property type="match status" value="1"/>
</dbReference>
<gene>
    <name evidence="2" type="ordered locus">MTR_6g068900</name>
</gene>
<reference evidence="2 4" key="2">
    <citation type="journal article" date="2014" name="BMC Genomics">
        <title>An improved genome release (version Mt4.0) for the model legume Medicago truncatula.</title>
        <authorList>
            <person name="Tang H."/>
            <person name="Krishnakumar V."/>
            <person name="Bidwell S."/>
            <person name="Rosen B."/>
            <person name="Chan A."/>
            <person name="Zhou S."/>
            <person name="Gentzbittel L."/>
            <person name="Childs K.L."/>
            <person name="Yandell M."/>
            <person name="Gundlach H."/>
            <person name="Mayer K.F."/>
            <person name="Schwartz D.C."/>
            <person name="Town C.D."/>
        </authorList>
    </citation>
    <scope>GENOME REANNOTATION</scope>
    <source>
        <strain evidence="3 4">cv. Jemalong A17</strain>
    </source>
</reference>
<evidence type="ECO:0000313" key="4">
    <source>
        <dbReference type="Proteomes" id="UP000002051"/>
    </source>
</evidence>
<keyword evidence="4" id="KW-1185">Reference proteome</keyword>
<feature type="region of interest" description="Disordered" evidence="1">
    <location>
        <begin position="54"/>
        <end position="78"/>
    </location>
</feature>
<evidence type="ECO:0008006" key="5">
    <source>
        <dbReference type="Google" id="ProtNLM"/>
    </source>
</evidence>
<dbReference type="GO" id="GO:0005524">
    <property type="term" value="F:ATP binding"/>
    <property type="evidence" value="ECO:0007669"/>
    <property type="project" value="InterPro"/>
</dbReference>
<evidence type="ECO:0000313" key="2">
    <source>
        <dbReference type="EMBL" id="AES75998.1"/>
    </source>
</evidence>
<dbReference type="STRING" id="3880.G7KPC3"/>